<organism evidence="2">
    <name type="scientific">Siphoviridae sp. ctJyX12</name>
    <dbReference type="NCBI Taxonomy" id="2827840"/>
    <lineage>
        <taxon>Viruses</taxon>
        <taxon>Duplodnaviria</taxon>
        <taxon>Heunggongvirae</taxon>
        <taxon>Uroviricota</taxon>
        <taxon>Caudoviricetes</taxon>
    </lineage>
</organism>
<feature type="region of interest" description="Disordered" evidence="1">
    <location>
        <begin position="1"/>
        <end position="102"/>
    </location>
</feature>
<sequence length="102" mass="11287">MSTSPTRTLPGSAAPQEHKRPFARLLPQKHRPGHLPARRPSKKPNANSTPDPTNDSTENPRQTHRTITPQRRRCTHHLKPPFTDVAVGVGPPLGLEEANRSV</sequence>
<proteinExistence type="predicted"/>
<feature type="compositionally biased region" description="Basic residues" evidence="1">
    <location>
        <begin position="27"/>
        <end position="42"/>
    </location>
</feature>
<evidence type="ECO:0000313" key="2">
    <source>
        <dbReference type="EMBL" id="DAF53045.1"/>
    </source>
</evidence>
<reference evidence="2" key="1">
    <citation type="journal article" date="2021" name="Proc. Natl. Acad. Sci. U.S.A.">
        <title>A Catalog of Tens of Thousands of Viruses from Human Metagenomes Reveals Hidden Associations with Chronic Diseases.</title>
        <authorList>
            <person name="Tisza M.J."/>
            <person name="Buck C.B."/>
        </authorList>
    </citation>
    <scope>NUCLEOTIDE SEQUENCE</scope>
    <source>
        <strain evidence="2">CtJyX12</strain>
    </source>
</reference>
<name>A0A8S5SPR0_9CAUD</name>
<feature type="compositionally biased region" description="Basic residues" evidence="1">
    <location>
        <begin position="70"/>
        <end position="79"/>
    </location>
</feature>
<protein>
    <submittedName>
        <fullName evidence="2">Uncharacterized protein</fullName>
    </submittedName>
</protein>
<accession>A0A8S5SPR0</accession>
<dbReference type="EMBL" id="BK032646">
    <property type="protein sequence ID" value="DAF53045.1"/>
    <property type="molecule type" value="Genomic_DNA"/>
</dbReference>
<feature type="compositionally biased region" description="Polar residues" evidence="1">
    <location>
        <begin position="44"/>
        <end position="69"/>
    </location>
</feature>
<evidence type="ECO:0000256" key="1">
    <source>
        <dbReference type="SAM" id="MobiDB-lite"/>
    </source>
</evidence>